<feature type="region of interest" description="Disordered" evidence="1">
    <location>
        <begin position="1116"/>
        <end position="1158"/>
    </location>
</feature>
<evidence type="ECO:0000256" key="1">
    <source>
        <dbReference type="SAM" id="MobiDB-lite"/>
    </source>
</evidence>
<feature type="compositionally biased region" description="Pro residues" evidence="1">
    <location>
        <begin position="1116"/>
        <end position="1135"/>
    </location>
</feature>
<dbReference type="SUPFAM" id="SSF69318">
    <property type="entry name" value="Integrin alpha N-terminal domain"/>
    <property type="match status" value="1"/>
</dbReference>
<proteinExistence type="predicted"/>
<feature type="signal peptide" evidence="2">
    <location>
        <begin position="1"/>
        <end position="21"/>
    </location>
</feature>
<evidence type="ECO:0000313" key="3">
    <source>
        <dbReference type="EMBL" id="ACD88971.1"/>
    </source>
</evidence>
<protein>
    <submittedName>
        <fullName evidence="3">Laminin-G</fullName>
    </submittedName>
</protein>
<dbReference type="EMBL" id="EU637018">
    <property type="protein sequence ID" value="ACD88971.1"/>
    <property type="molecule type" value="Genomic_DNA"/>
</dbReference>
<dbReference type="InterPro" id="IPR013320">
    <property type="entry name" value="ConA-like_dom_sf"/>
</dbReference>
<name>B3G400_ADIVA</name>
<dbReference type="Gene3D" id="2.60.120.200">
    <property type="match status" value="1"/>
</dbReference>
<dbReference type="InterPro" id="IPR028994">
    <property type="entry name" value="Integrin_alpha_N"/>
</dbReference>
<feature type="chain" id="PRO_5002788689" evidence="2">
    <location>
        <begin position="22"/>
        <end position="1158"/>
    </location>
</feature>
<accession>B3G400</accession>
<reference evidence="3" key="1">
    <citation type="journal article" date="2009" name="Mol. Biol. Evol.">
        <title>Degenerate tetraploidy was established before bdelloid rotifer families diverged.</title>
        <authorList>
            <person name="Hur J.H."/>
            <person name="Van Doninck K."/>
            <person name="Mandigo M.L."/>
            <person name="Meselson M."/>
        </authorList>
    </citation>
    <scope>NUCLEOTIDE SEQUENCE</scope>
</reference>
<feature type="compositionally biased region" description="Low complexity" evidence="1">
    <location>
        <begin position="1148"/>
        <end position="1158"/>
    </location>
</feature>
<dbReference type="PANTHER" id="PTHR39431">
    <property type="entry name" value="FRPA/C-RELATED PROTEIN"/>
    <property type="match status" value="1"/>
</dbReference>
<dbReference type="Gene3D" id="2.130.10.130">
    <property type="entry name" value="Integrin alpha, N-terminal"/>
    <property type="match status" value="1"/>
</dbReference>
<dbReference type="Pfam" id="PF13385">
    <property type="entry name" value="Laminin_G_3"/>
    <property type="match status" value="1"/>
</dbReference>
<keyword evidence="2" id="KW-0732">Signal</keyword>
<sequence length="1158" mass="131893">MHSIIVWIVFLIALCCVLIQGKTSIPDQVPLVTIPYAQRNITIYTSSSNPSREPKDWLFWYDPLVVFDPAKDIHHYNEQVRFQFAIASSEFEQTARKTIITKMHPDVERFAVFWIIEPLPIDTLTIYLVDQAFLPIPAVYPCTKYHLSGISTFECQFVCTSMIIASSLTQNLLCGKIKFQLEYYIQSQINQISVPPRTATLFNLRSLRTQFRIGKYIHPRQESQLVAKYFIQTQTIDDTIKESELQGLFQLATNTTTRYDITYPNDIWSLNDLETIINQELFYISIQKNNKRSFHLKSTESSWAFKSPDKQTFNMDEIQAMFLEQHQLNVEWSSTESLWKIKSLTVRLLSDILDTLQLSVISKQYDIDKINATNHRSIDCSDWSSTCSCQAASSCMVFVSSTQFIRIPFIDMDFSKTGFTIELWIRPHALPDGDIPVQLINFRGEYLITYKPKGEITFSITNKRHPNFYTTTLQAIPLDQWTHITCVFVSIENQLRLYVNGEFVSSIILSIKSQKLNDDIIIGQQFIGAIRDVRLWGCSNPPEKILLSMRTSTLLGNETCLVGLWPMGDALGQTILDLSVNGISHPGTLGTDDNINLLNDPIWAYVLPKPPPPPPPRILTYQIFRENITFPMVVQWGTIFDTPVPADYDGDGYADFAVYRKTTMTWLVSSSNNPNVLITKFWGIPGDIPVRCNFDGDRYFDFTVFRPSTAQWISHLSSNPGFQYIHKWGKPDDRPCPGDFDGDGKTDFVVYRRGAYYINPSSDPTVQWTKQWGQPDDICVSNCDFDGDGVTDFTVWTPTTAIWSWIPSRRPWLIYQKQWGSRYDTPLCGDFDGDGKRDFAVYREWTGEWFVIPYRVSSFIITFRWGRPTDIPVMGDYDGDGFADFAHWRPRANKTWVWEVIPSLMPVTKLRKAWGIAGDQPVVGDFDGDKRTDFTVYRTSNGFWYILFIGKPGIQMIKHWGFTVNDSALAGDWDGDFLTDFTIYRPSTGYWYIMLQKNPILQIFMQWGVPLYKDIAVPSDFDGDLKYDFVVWRPSNGVWYILPSTNPAHVVIAQWGLPDDIPVAAVDADGDGKADLTVYRPSTGSWYILPSTNPVYPYFGPYIIQQPTLSLPPIAGGPPAVPLPPAPRAPGPPLPSSFVLEAPPAPDAPAATPAPQET</sequence>
<organism evidence="3">
    <name type="scientific">Adineta vaga</name>
    <name type="common">Rotifer</name>
    <name type="synonym">Callidina vaga</name>
    <dbReference type="NCBI Taxonomy" id="104782"/>
    <lineage>
        <taxon>Eukaryota</taxon>
        <taxon>Metazoa</taxon>
        <taxon>Spiralia</taxon>
        <taxon>Gnathifera</taxon>
        <taxon>Rotifera</taxon>
        <taxon>Eurotatoria</taxon>
        <taxon>Bdelloidea</taxon>
        <taxon>Adinetida</taxon>
        <taxon>Adinetidae</taxon>
        <taxon>Adineta</taxon>
    </lineage>
</organism>
<dbReference type="AlphaFoldDB" id="B3G400"/>
<evidence type="ECO:0000256" key="2">
    <source>
        <dbReference type="SAM" id="SignalP"/>
    </source>
</evidence>
<dbReference type="SUPFAM" id="SSF49899">
    <property type="entry name" value="Concanavalin A-like lectins/glucanases"/>
    <property type="match status" value="1"/>
</dbReference>
<dbReference type="PANTHER" id="PTHR39431:SF1">
    <property type="entry name" value="FRPA_C-RELATED PROTEIN"/>
    <property type="match status" value="1"/>
</dbReference>